<dbReference type="EMBL" id="KN831778">
    <property type="protein sequence ID" value="KIM42163.1"/>
    <property type="molecule type" value="Genomic_DNA"/>
</dbReference>
<reference evidence="2 3" key="1">
    <citation type="submission" date="2014-04" db="EMBL/GenBank/DDBJ databases">
        <authorList>
            <consortium name="DOE Joint Genome Institute"/>
            <person name="Kuo A."/>
            <person name="Gay G."/>
            <person name="Dore J."/>
            <person name="Kohler A."/>
            <person name="Nagy L.G."/>
            <person name="Floudas D."/>
            <person name="Copeland A."/>
            <person name="Barry K.W."/>
            <person name="Cichocki N."/>
            <person name="Veneault-Fourrey C."/>
            <person name="LaButti K."/>
            <person name="Lindquist E.A."/>
            <person name="Lipzen A."/>
            <person name="Lundell T."/>
            <person name="Morin E."/>
            <person name="Murat C."/>
            <person name="Sun H."/>
            <person name="Tunlid A."/>
            <person name="Henrissat B."/>
            <person name="Grigoriev I.V."/>
            <person name="Hibbett D.S."/>
            <person name="Martin F."/>
            <person name="Nordberg H.P."/>
            <person name="Cantor M.N."/>
            <person name="Hua S.X."/>
        </authorList>
    </citation>
    <scope>NUCLEOTIDE SEQUENCE [LARGE SCALE GENOMIC DNA]</scope>
    <source>
        <strain evidence="3">h7</strain>
    </source>
</reference>
<proteinExistence type="predicted"/>
<accession>A0A0C2XX01</accession>
<evidence type="ECO:0000313" key="2">
    <source>
        <dbReference type="EMBL" id="KIM42163.1"/>
    </source>
</evidence>
<dbReference type="Proteomes" id="UP000053424">
    <property type="component" value="Unassembled WGS sequence"/>
</dbReference>
<evidence type="ECO:0000313" key="3">
    <source>
        <dbReference type="Proteomes" id="UP000053424"/>
    </source>
</evidence>
<keyword evidence="3" id="KW-1185">Reference proteome</keyword>
<feature type="chain" id="PRO_5002174379" evidence="1">
    <location>
        <begin position="25"/>
        <end position="101"/>
    </location>
</feature>
<gene>
    <name evidence="2" type="ORF">M413DRAFT_128507</name>
</gene>
<sequence>MRTVGTWNMLMESAPLLLLVPVAPRTPIPRIRTIICPAISVPGNTDISPPIDNSLLNPVLYSWDRPFAPHLTPSQDRRARNVNPPPSSIPPFQMLLVWTFL</sequence>
<keyword evidence="1" id="KW-0732">Signal</keyword>
<name>A0A0C2XX01_HEBCY</name>
<protein>
    <submittedName>
        <fullName evidence="2">Uncharacterized protein</fullName>
    </submittedName>
</protein>
<feature type="signal peptide" evidence="1">
    <location>
        <begin position="1"/>
        <end position="24"/>
    </location>
</feature>
<dbReference type="HOGENOM" id="CLU_2292035_0_0_1"/>
<dbReference type="AlphaFoldDB" id="A0A0C2XX01"/>
<reference evidence="3" key="2">
    <citation type="submission" date="2015-01" db="EMBL/GenBank/DDBJ databases">
        <title>Evolutionary Origins and Diversification of the Mycorrhizal Mutualists.</title>
        <authorList>
            <consortium name="DOE Joint Genome Institute"/>
            <consortium name="Mycorrhizal Genomics Consortium"/>
            <person name="Kohler A."/>
            <person name="Kuo A."/>
            <person name="Nagy L.G."/>
            <person name="Floudas D."/>
            <person name="Copeland A."/>
            <person name="Barry K.W."/>
            <person name="Cichocki N."/>
            <person name="Veneault-Fourrey C."/>
            <person name="LaButti K."/>
            <person name="Lindquist E.A."/>
            <person name="Lipzen A."/>
            <person name="Lundell T."/>
            <person name="Morin E."/>
            <person name="Murat C."/>
            <person name="Riley R."/>
            <person name="Ohm R."/>
            <person name="Sun H."/>
            <person name="Tunlid A."/>
            <person name="Henrissat B."/>
            <person name="Grigoriev I.V."/>
            <person name="Hibbett D.S."/>
            <person name="Martin F."/>
        </authorList>
    </citation>
    <scope>NUCLEOTIDE SEQUENCE [LARGE SCALE GENOMIC DNA]</scope>
    <source>
        <strain evidence="3">h7</strain>
    </source>
</reference>
<evidence type="ECO:0000256" key="1">
    <source>
        <dbReference type="SAM" id="SignalP"/>
    </source>
</evidence>
<organism evidence="2 3">
    <name type="scientific">Hebeloma cylindrosporum</name>
    <dbReference type="NCBI Taxonomy" id="76867"/>
    <lineage>
        <taxon>Eukaryota</taxon>
        <taxon>Fungi</taxon>
        <taxon>Dikarya</taxon>
        <taxon>Basidiomycota</taxon>
        <taxon>Agaricomycotina</taxon>
        <taxon>Agaricomycetes</taxon>
        <taxon>Agaricomycetidae</taxon>
        <taxon>Agaricales</taxon>
        <taxon>Agaricineae</taxon>
        <taxon>Hymenogastraceae</taxon>
        <taxon>Hebeloma</taxon>
    </lineage>
</organism>